<reference evidence="4" key="1">
    <citation type="journal article" date="2019" name="Int. J. Syst. Evol. Microbiol.">
        <title>The Global Catalogue of Microorganisms (GCM) 10K type strain sequencing project: providing services to taxonomists for standard genome sequencing and annotation.</title>
        <authorList>
            <consortium name="The Broad Institute Genomics Platform"/>
            <consortium name="The Broad Institute Genome Sequencing Center for Infectious Disease"/>
            <person name="Wu L."/>
            <person name="Ma J."/>
        </authorList>
    </citation>
    <scope>NUCLEOTIDE SEQUENCE [LARGE SCALE GENOMIC DNA]</scope>
    <source>
        <strain evidence="4">KCTC 19466</strain>
    </source>
</reference>
<keyword evidence="4" id="KW-1185">Reference proteome</keyword>
<proteinExistence type="predicted"/>
<feature type="transmembrane region" description="Helical" evidence="2">
    <location>
        <begin position="141"/>
        <end position="162"/>
    </location>
</feature>
<protein>
    <recommendedName>
        <fullName evidence="5">Sodium:proton antiporter</fullName>
    </recommendedName>
</protein>
<feature type="transmembrane region" description="Helical" evidence="2">
    <location>
        <begin position="111"/>
        <end position="135"/>
    </location>
</feature>
<evidence type="ECO:0000256" key="2">
    <source>
        <dbReference type="SAM" id="Phobius"/>
    </source>
</evidence>
<feature type="transmembrane region" description="Helical" evidence="2">
    <location>
        <begin position="37"/>
        <end position="56"/>
    </location>
</feature>
<dbReference type="Proteomes" id="UP000642819">
    <property type="component" value="Unassembled WGS sequence"/>
</dbReference>
<organism evidence="3 4">
    <name type="scientific">Zhihengliuella salsuginis</name>
    <dbReference type="NCBI Taxonomy" id="578222"/>
    <lineage>
        <taxon>Bacteria</taxon>
        <taxon>Bacillati</taxon>
        <taxon>Actinomycetota</taxon>
        <taxon>Actinomycetes</taxon>
        <taxon>Micrococcales</taxon>
        <taxon>Micrococcaceae</taxon>
        <taxon>Zhihengliuella</taxon>
    </lineage>
</organism>
<gene>
    <name evidence="3" type="ORF">GCM10008096_21510</name>
</gene>
<feature type="region of interest" description="Disordered" evidence="1">
    <location>
        <begin position="1"/>
        <end position="20"/>
    </location>
</feature>
<feature type="transmembrane region" description="Helical" evidence="2">
    <location>
        <begin position="68"/>
        <end position="91"/>
    </location>
</feature>
<dbReference type="Pfam" id="PF19853">
    <property type="entry name" value="DUF6328"/>
    <property type="match status" value="1"/>
</dbReference>
<dbReference type="RefSeq" id="WP_229791093.1">
    <property type="nucleotide sequence ID" value="NZ_BMXK01000009.1"/>
</dbReference>
<evidence type="ECO:0000313" key="3">
    <source>
        <dbReference type="EMBL" id="GHD09147.1"/>
    </source>
</evidence>
<evidence type="ECO:0008006" key="5">
    <source>
        <dbReference type="Google" id="ProtNLM"/>
    </source>
</evidence>
<keyword evidence="2" id="KW-0472">Membrane</keyword>
<keyword evidence="2" id="KW-1133">Transmembrane helix</keyword>
<keyword evidence="2" id="KW-0812">Transmembrane</keyword>
<evidence type="ECO:0000313" key="4">
    <source>
        <dbReference type="Proteomes" id="UP000642819"/>
    </source>
</evidence>
<evidence type="ECO:0000256" key="1">
    <source>
        <dbReference type="SAM" id="MobiDB-lite"/>
    </source>
</evidence>
<dbReference type="InterPro" id="IPR046291">
    <property type="entry name" value="DUF6328"/>
</dbReference>
<dbReference type="EMBL" id="BMXK01000009">
    <property type="protein sequence ID" value="GHD09147.1"/>
    <property type="molecule type" value="Genomic_DNA"/>
</dbReference>
<comment type="caution">
    <text evidence="3">The sequence shown here is derived from an EMBL/GenBank/DDBJ whole genome shotgun (WGS) entry which is preliminary data.</text>
</comment>
<sequence>MERPKKRRGAEPDVHYERDESAAERLDRNWLELLQELRVMQTGSQIMTAFLLTLPFHSSFKDLGDFQVGVYVVLLVSAALVTGLLMVPVAIHRRFFQRRVKQRTVRYGHRVVRIATLAVGFVISLAVFFVVDVALDIEAAWWIGGGVFAVVLFMLLILPTMLRPRP</sequence>
<name>A0ABQ3GIN0_9MICC</name>
<accession>A0ABQ3GIN0</accession>